<dbReference type="PANTHER" id="PTHR11102">
    <property type="entry name" value="SEL-1-LIKE PROTEIN"/>
    <property type="match status" value="1"/>
</dbReference>
<reference evidence="1 2" key="1">
    <citation type="submission" date="2016-12" db="EMBL/GenBank/DDBJ databases">
        <title>Study of bacterial adaptation to deep sea.</title>
        <authorList>
            <person name="Song J."/>
            <person name="Yoshizawa S."/>
            <person name="Kogure K."/>
        </authorList>
    </citation>
    <scope>NUCLEOTIDE SEQUENCE [LARGE SCALE GENOMIC DNA]</scope>
    <source>
        <strain evidence="1 2">SAORIC-165</strain>
    </source>
</reference>
<name>A0A2S7TXN3_9BACT</name>
<dbReference type="SMART" id="SM00671">
    <property type="entry name" value="SEL1"/>
    <property type="match status" value="3"/>
</dbReference>
<proteinExistence type="predicted"/>
<keyword evidence="2" id="KW-1185">Reference proteome</keyword>
<dbReference type="Pfam" id="PF08238">
    <property type="entry name" value="Sel1"/>
    <property type="match status" value="4"/>
</dbReference>
<dbReference type="InterPro" id="IPR011990">
    <property type="entry name" value="TPR-like_helical_dom_sf"/>
</dbReference>
<evidence type="ECO:0000313" key="2">
    <source>
        <dbReference type="Proteomes" id="UP000239907"/>
    </source>
</evidence>
<dbReference type="EMBL" id="MQWA01000001">
    <property type="protein sequence ID" value="PQJ27479.1"/>
    <property type="molecule type" value="Genomic_DNA"/>
</dbReference>
<organism evidence="1 2">
    <name type="scientific">Rubritalea profundi</name>
    <dbReference type="NCBI Taxonomy" id="1658618"/>
    <lineage>
        <taxon>Bacteria</taxon>
        <taxon>Pseudomonadati</taxon>
        <taxon>Verrucomicrobiota</taxon>
        <taxon>Verrucomicrobiia</taxon>
        <taxon>Verrucomicrobiales</taxon>
        <taxon>Rubritaleaceae</taxon>
        <taxon>Rubritalea</taxon>
    </lineage>
</organism>
<gene>
    <name evidence="1" type="ORF">BSZ32_02530</name>
</gene>
<sequence length="272" mass="29920">MYSTYSSILLVFKTYSHLTMKKYSLSVLLLFVTLLIATPHADAASYAFDNFNLEEVKDSGDTQKASKEVSEGFRLSKSGKQEQAFKMFTLAAKRNELTAYMALGIMHREGRGTPENLKLAKENFQKAAAKGNPQATKELVLLRFAAPDDPEEFAAARKQMEQLASKGLAVAQLRLGLAHLAGYGYTADATKAIEYLTQATKSTGSFKSDAAFVLGQLYRDGKLKPELKPDPLSAESWLKKAAEAKHLGAMRALGEFYLASNPAQQNYAKVRD</sequence>
<dbReference type="SUPFAM" id="SSF81901">
    <property type="entry name" value="HCP-like"/>
    <property type="match status" value="2"/>
</dbReference>
<dbReference type="Proteomes" id="UP000239907">
    <property type="component" value="Unassembled WGS sequence"/>
</dbReference>
<comment type="caution">
    <text evidence="1">The sequence shown here is derived from an EMBL/GenBank/DDBJ whole genome shotgun (WGS) entry which is preliminary data.</text>
</comment>
<evidence type="ECO:0000313" key="1">
    <source>
        <dbReference type="EMBL" id="PQJ27479.1"/>
    </source>
</evidence>
<protein>
    <recommendedName>
        <fullName evidence="3">Sel1 repeat family protein</fullName>
    </recommendedName>
</protein>
<dbReference type="AlphaFoldDB" id="A0A2S7TXN3"/>
<dbReference type="OrthoDB" id="112232at2"/>
<dbReference type="PANTHER" id="PTHR11102:SF160">
    <property type="entry name" value="ERAD-ASSOCIATED E3 UBIQUITIN-PROTEIN LIGASE COMPONENT HRD3"/>
    <property type="match status" value="1"/>
</dbReference>
<dbReference type="InterPro" id="IPR050767">
    <property type="entry name" value="Sel1_AlgK"/>
</dbReference>
<accession>A0A2S7TXN3</accession>
<evidence type="ECO:0008006" key="3">
    <source>
        <dbReference type="Google" id="ProtNLM"/>
    </source>
</evidence>
<dbReference type="InterPro" id="IPR006597">
    <property type="entry name" value="Sel1-like"/>
</dbReference>
<dbReference type="Gene3D" id="1.25.40.10">
    <property type="entry name" value="Tetratricopeptide repeat domain"/>
    <property type="match status" value="2"/>
</dbReference>